<dbReference type="Proteomes" id="UP001500843">
    <property type="component" value="Unassembled WGS sequence"/>
</dbReference>
<dbReference type="PROSITE" id="PS51257">
    <property type="entry name" value="PROKAR_LIPOPROTEIN"/>
    <property type="match status" value="1"/>
</dbReference>
<keyword evidence="1" id="KW-0732">Signal</keyword>
<name>A0ABP8WTI8_9MICO</name>
<evidence type="ECO:0008006" key="4">
    <source>
        <dbReference type="Google" id="ProtNLM"/>
    </source>
</evidence>
<evidence type="ECO:0000313" key="2">
    <source>
        <dbReference type="EMBL" id="GAA4694251.1"/>
    </source>
</evidence>
<reference evidence="3" key="1">
    <citation type="journal article" date="2019" name="Int. J. Syst. Evol. Microbiol.">
        <title>The Global Catalogue of Microorganisms (GCM) 10K type strain sequencing project: providing services to taxonomists for standard genome sequencing and annotation.</title>
        <authorList>
            <consortium name="The Broad Institute Genomics Platform"/>
            <consortium name="The Broad Institute Genome Sequencing Center for Infectious Disease"/>
            <person name="Wu L."/>
            <person name="Ma J."/>
        </authorList>
    </citation>
    <scope>NUCLEOTIDE SEQUENCE [LARGE SCALE GENOMIC DNA]</scope>
    <source>
        <strain evidence="3">JCM 17975</strain>
    </source>
</reference>
<feature type="chain" id="PRO_5047442197" description="Secreted protein" evidence="1">
    <location>
        <begin position="24"/>
        <end position="308"/>
    </location>
</feature>
<gene>
    <name evidence="2" type="ORF">GCM10023198_12380</name>
</gene>
<dbReference type="RefSeq" id="WP_253870512.1">
    <property type="nucleotide sequence ID" value="NZ_BAABHM010000007.1"/>
</dbReference>
<proteinExistence type="predicted"/>
<evidence type="ECO:0000256" key="1">
    <source>
        <dbReference type="SAM" id="SignalP"/>
    </source>
</evidence>
<dbReference type="EMBL" id="BAABHM010000007">
    <property type="protein sequence ID" value="GAA4694251.1"/>
    <property type="molecule type" value="Genomic_DNA"/>
</dbReference>
<sequence length="308" mass="33817">MKRTFVSACVATAVAVAVVGCTAAAGSGISGTDRAQADGTETERALTDAEQMLVDQARELLVQECMVAEGFRYWPAAVADVEERQGSGYVLDDVDWAQEHGYGTALRDRVVAIRRNDPNHAYVEALPDAERVRYSRTLDGDPSAGVLTAELPVGGTVQTPRDSCLAQAKGELYGDFAAWFQAEKVATNLVGLYAPDLMADERFRVALGAWSECMRERGHDYPDPPTIRGELPLLTDGLSGKKAREVERALAVAEATCATRETSLVRTARDLESEYRGRLQQYRDVVTEHQRLQHRALEHAREIHARRG</sequence>
<protein>
    <recommendedName>
        <fullName evidence="4">Secreted protein</fullName>
    </recommendedName>
</protein>
<evidence type="ECO:0000313" key="3">
    <source>
        <dbReference type="Proteomes" id="UP001500843"/>
    </source>
</evidence>
<feature type="signal peptide" evidence="1">
    <location>
        <begin position="1"/>
        <end position="23"/>
    </location>
</feature>
<comment type="caution">
    <text evidence="2">The sequence shown here is derived from an EMBL/GenBank/DDBJ whole genome shotgun (WGS) entry which is preliminary data.</text>
</comment>
<keyword evidence="3" id="KW-1185">Reference proteome</keyword>
<accession>A0ABP8WTI8</accession>
<organism evidence="2 3">
    <name type="scientific">Promicromonospora umidemergens</name>
    <dbReference type="NCBI Taxonomy" id="629679"/>
    <lineage>
        <taxon>Bacteria</taxon>
        <taxon>Bacillati</taxon>
        <taxon>Actinomycetota</taxon>
        <taxon>Actinomycetes</taxon>
        <taxon>Micrococcales</taxon>
        <taxon>Promicromonosporaceae</taxon>
        <taxon>Promicromonospora</taxon>
    </lineage>
</organism>